<evidence type="ECO:0000313" key="2">
    <source>
        <dbReference type="Proteomes" id="UP001055879"/>
    </source>
</evidence>
<reference evidence="1 2" key="2">
    <citation type="journal article" date="2022" name="Mol. Ecol. Resour.">
        <title>The genomes of chicory, endive, great burdock and yacon provide insights into Asteraceae paleo-polyploidization history and plant inulin production.</title>
        <authorList>
            <person name="Fan W."/>
            <person name="Wang S."/>
            <person name="Wang H."/>
            <person name="Wang A."/>
            <person name="Jiang F."/>
            <person name="Liu H."/>
            <person name="Zhao H."/>
            <person name="Xu D."/>
            <person name="Zhang Y."/>
        </authorList>
    </citation>
    <scope>NUCLEOTIDE SEQUENCE [LARGE SCALE GENOMIC DNA]</scope>
    <source>
        <strain evidence="2">cv. Niubang</strain>
    </source>
</reference>
<comment type="caution">
    <text evidence="1">The sequence shown here is derived from an EMBL/GenBank/DDBJ whole genome shotgun (WGS) entry which is preliminary data.</text>
</comment>
<accession>A0ACB8XHY4</accession>
<organism evidence="1 2">
    <name type="scientific">Arctium lappa</name>
    <name type="common">Greater burdock</name>
    <name type="synonym">Lappa major</name>
    <dbReference type="NCBI Taxonomy" id="4217"/>
    <lineage>
        <taxon>Eukaryota</taxon>
        <taxon>Viridiplantae</taxon>
        <taxon>Streptophyta</taxon>
        <taxon>Embryophyta</taxon>
        <taxon>Tracheophyta</taxon>
        <taxon>Spermatophyta</taxon>
        <taxon>Magnoliopsida</taxon>
        <taxon>eudicotyledons</taxon>
        <taxon>Gunneridae</taxon>
        <taxon>Pentapetalae</taxon>
        <taxon>asterids</taxon>
        <taxon>campanulids</taxon>
        <taxon>Asterales</taxon>
        <taxon>Asteraceae</taxon>
        <taxon>Carduoideae</taxon>
        <taxon>Cardueae</taxon>
        <taxon>Arctiinae</taxon>
        <taxon>Arctium</taxon>
    </lineage>
</organism>
<dbReference type="Proteomes" id="UP001055879">
    <property type="component" value="Linkage Group LG17"/>
</dbReference>
<name>A0ACB8XHY4_ARCLA</name>
<sequence length="733" mass="84066">MMKNLRTGNFGKVRLADHRTLDITGIGDRDIKISLGTTWTLKDVRRGECSDQRDESSRLWHKHLDHISEKGMKMLVAKGKFPDLKSVDSEFCESCVLGKEKKTVPGTPQQNGVAERMNKTLNERAKSMRLNTGIPKTLWADAINTAAYLINRGISVPLNLKIPEEEWKDEAVKYEYLKVFGCSAYDLIKDSDKLDTKAKNYTFIGYGSDSMDYRLWDFESRKVVRSKHATFNKVELYKDRSTVNSNDQKEQVEFESDDIRIRGPEDTRDSGSTESDFQNNDESKDVHEDSESSKDEEETSSLVQPQPVESHWVKKSTRVSKPPEKHTPSVNYILLTENGEPESYSQAVKLKDSLQWERAMKEEMGSLNKNKTCVLTKLLQDKRALQNKWVFRFKEKHDGSKWYKARLVVKGFQQKKGIDYNETFSPVVKMTTIRLIFSIVAAEGLHLEQLDTIARNKKDGSLLLSQEKYIGKVLERFKINDERTKPRNTPLGSHFRLTKDQFPRSEDDKVDMAKVPYAFAIGSLMYVIVYTRQDIAHAVGVVSRFMSDPGREHWKAFKWLLRYLKGTSKFGLCFKGKDSVLSGYTDAYLSGCKETFKSTTGYVFTVGGTIVSWMSRLQKSVALSTTEAEYMTIAEARKELVWLKDFLEELGKKQVDYSLHYDNESAVKLAKNPVYHGKTKHIGRRYHFVRELIRDGTMNLKNISGAKNPTDMFTKSMTLDKLKFCMTSVGLHE</sequence>
<gene>
    <name evidence="1" type="ORF">L6452_42050</name>
</gene>
<protein>
    <submittedName>
        <fullName evidence="1">Uncharacterized protein</fullName>
    </submittedName>
</protein>
<proteinExistence type="predicted"/>
<keyword evidence="2" id="KW-1185">Reference proteome</keyword>
<reference evidence="2" key="1">
    <citation type="journal article" date="2022" name="Mol. Ecol. Resour.">
        <title>The genomes of chicory, endive, great burdock and yacon provide insights into Asteraceae palaeo-polyploidization history and plant inulin production.</title>
        <authorList>
            <person name="Fan W."/>
            <person name="Wang S."/>
            <person name="Wang H."/>
            <person name="Wang A."/>
            <person name="Jiang F."/>
            <person name="Liu H."/>
            <person name="Zhao H."/>
            <person name="Xu D."/>
            <person name="Zhang Y."/>
        </authorList>
    </citation>
    <scope>NUCLEOTIDE SEQUENCE [LARGE SCALE GENOMIC DNA]</scope>
    <source>
        <strain evidence="2">cv. Niubang</strain>
    </source>
</reference>
<dbReference type="EMBL" id="CM042063">
    <property type="protein sequence ID" value="KAI3667008.1"/>
    <property type="molecule type" value="Genomic_DNA"/>
</dbReference>
<evidence type="ECO:0000313" key="1">
    <source>
        <dbReference type="EMBL" id="KAI3667008.1"/>
    </source>
</evidence>